<dbReference type="Pfam" id="PF18818">
    <property type="entry name" value="MPTase-PolyVal"/>
    <property type="match status" value="1"/>
</dbReference>
<dbReference type="EMBL" id="CP050254">
    <property type="protein sequence ID" value="QIQ22525.1"/>
    <property type="molecule type" value="Genomic_DNA"/>
</dbReference>
<evidence type="ECO:0000313" key="2">
    <source>
        <dbReference type="EMBL" id="QIQ22525.1"/>
    </source>
</evidence>
<dbReference type="KEGG" id="orb:IPMB12_12015"/>
<dbReference type="GO" id="GO:0003697">
    <property type="term" value="F:single-stranded DNA binding"/>
    <property type="evidence" value="ECO:0007669"/>
    <property type="project" value="InterPro"/>
</dbReference>
<organism evidence="2 3">
    <name type="scientific">Zophobihabitans entericus</name>
    <dbReference type="NCBI Taxonomy" id="1635327"/>
    <lineage>
        <taxon>Bacteria</taxon>
        <taxon>Pseudomonadati</taxon>
        <taxon>Pseudomonadota</taxon>
        <taxon>Gammaproteobacteria</taxon>
        <taxon>Orbales</taxon>
        <taxon>Orbaceae</taxon>
        <taxon>Zophobihabitans</taxon>
    </lineage>
</organism>
<dbReference type="PROSITE" id="PS50880">
    <property type="entry name" value="TOPRIM"/>
    <property type="match status" value="1"/>
</dbReference>
<dbReference type="CDD" id="cd01029">
    <property type="entry name" value="TOPRIM_primases"/>
    <property type="match status" value="1"/>
</dbReference>
<dbReference type="InterPro" id="IPR034154">
    <property type="entry name" value="TOPRIM_DnaG/twinkle"/>
</dbReference>
<keyword evidence="2" id="KW-0614">Plasmid</keyword>
<dbReference type="Pfam" id="PF13362">
    <property type="entry name" value="Toprim_3"/>
    <property type="match status" value="1"/>
</dbReference>
<evidence type="ECO:0000259" key="1">
    <source>
        <dbReference type="PROSITE" id="PS50880"/>
    </source>
</evidence>
<dbReference type="Proteomes" id="UP000501168">
    <property type="component" value="Plasmid pIPMB12"/>
</dbReference>
<dbReference type="InterPro" id="IPR043764">
    <property type="entry name" value="DUF5710"/>
</dbReference>
<sequence>MLKLKKALLMVWRGIMNNKKPFSDIVAEKIIQQLKEGAAPWQKPWTPGQNTLPMNPISGKRYKGINTLNLMTESSIKGYSDPRWLTYKQAASLGAQVRYGEQATAVQYWKFTELREQLDKDGKPVLDDEGKPVKLEVQLDKPKVFYAYVFNATQIDNMPPLPAREITWNPIERTESLLSGSGALFFHDQENKAFYSPVKDEIHLPLKSNFETADRYYATALHEFAHWTGATSRLNRDLAHPFGSEGYAKEELRAEIASMILGEELNIGHDPAQHVAYIDHWIRILENDPLEIFRAAADAEKIQNYVLSRELEINLQYEQDAKIENIVEYELSKDDKYSDLYRHLKKVAEEYDLKINVNYGEDCLYKIDYIGLDTPNYLITTEIYADGRASTCINDLIVPGEKPTSDIELSGKMLKEAITLAPGFEMNKRKRQHNLPAFTTIRADGDIKDTDRYVDAQEWYDRKKDPIFDLDRVKRNERYLIDKDDNRIMFESEINKRTQRTSSITYNNATNEYKLKEDELGEGTTIATKNIPLNIPFAEKETAKEIAGKLPDGLPAIQWDKTQKQWFARPGTDLDKLKPWLITVEVQQSKNLATERTILAIPYEQRAAVKQIAGKLENGQNAIEWDKENKVWIAKPGADLDKLKNWLPENVSSTSNALSPRQEFAEALESMGAILTGEHPIMDGQNHRIAVTGDANGAKAGFYKAFLDGHPAGYIKNNRTGSELKWKSKGYSLSDEEKAKLTAEAAIKLQERREQQERDYESSSVRVQNQLKNLLPVETLTPYLANKGIDVYPGLATDDKKSITYVPAYDVDGKQWTTQYIKEDGQKGFEKGSKKQGCFHVIGGQNELIKSPVIIISEGYATAASITKAAGFSTVAAFDSGNLKAVAMALHEKYPDKKIVIAGDDDRKLEESQNINPGRTKAVDAAKAVNGIAIFPIFAPEEEKTLTDFNDLAVKSSLGPEAIKRQIEGAIKNIKVEQIAKSNKQEKSKKNTLKL</sequence>
<dbReference type="InterPro" id="IPR013610">
    <property type="entry name" value="ArdC_N"/>
</dbReference>
<dbReference type="SMART" id="SM00493">
    <property type="entry name" value="TOPRIM"/>
    <property type="match status" value="1"/>
</dbReference>
<dbReference type="AlphaFoldDB" id="A0A6G9IE62"/>
<proteinExistence type="predicted"/>
<name>A0A6G9IE62_9GAMM</name>
<dbReference type="InterPro" id="IPR041459">
    <property type="entry name" value="MPTase-PolyVal"/>
</dbReference>
<gene>
    <name evidence="2" type="ORF">IPMB12_12015</name>
</gene>
<accession>A0A6G9IE62</accession>
<feature type="domain" description="Toprim" evidence="1">
    <location>
        <begin position="852"/>
        <end position="940"/>
    </location>
</feature>
<reference evidence="2 3" key="1">
    <citation type="submission" date="2020-03" db="EMBL/GenBank/DDBJ databases">
        <title>Complete genome sequence of Orbus sp. IPMB12 (BCRC 80908).</title>
        <authorList>
            <person name="Lo W.-S."/>
            <person name="Chang T.-H."/>
            <person name="Kuo C.-H."/>
        </authorList>
    </citation>
    <scope>NUCLEOTIDE SEQUENCE [LARGE SCALE GENOMIC DNA]</scope>
    <source>
        <strain evidence="2 3">IPMB12</strain>
        <plasmid evidence="3">pipmb12</plasmid>
    </source>
</reference>
<dbReference type="InterPro" id="IPR006171">
    <property type="entry name" value="TOPRIM_dom"/>
</dbReference>
<protein>
    <submittedName>
        <fullName evidence="2">DUF1738 domain-containing protein</fullName>
    </submittedName>
</protein>
<evidence type="ECO:0000313" key="3">
    <source>
        <dbReference type="Proteomes" id="UP000501168"/>
    </source>
</evidence>
<keyword evidence="3" id="KW-1185">Reference proteome</keyword>
<dbReference type="InParanoid" id="A0A6G9IE62"/>
<dbReference type="Pfam" id="PF08401">
    <property type="entry name" value="ArdcN"/>
    <property type="match status" value="1"/>
</dbReference>
<geneLocation type="plasmid" evidence="3">
    <name>pipmb12</name>
</geneLocation>
<dbReference type="Pfam" id="PF18974">
    <property type="entry name" value="DUF5710"/>
    <property type="match status" value="2"/>
</dbReference>